<keyword evidence="9" id="KW-1185">Reference proteome</keyword>
<protein>
    <submittedName>
        <fullName evidence="8">Major facilitator superfamily domain-containing protein</fullName>
    </submittedName>
</protein>
<feature type="transmembrane region" description="Helical" evidence="6">
    <location>
        <begin position="294"/>
        <end position="317"/>
    </location>
</feature>
<dbReference type="InterPro" id="IPR011701">
    <property type="entry name" value="MFS"/>
</dbReference>
<dbReference type="EMBL" id="MCFA01000016">
    <property type="protein sequence ID" value="ORY16793.1"/>
    <property type="molecule type" value="Genomic_DNA"/>
</dbReference>
<dbReference type="Gene3D" id="1.20.1250.20">
    <property type="entry name" value="MFS general substrate transporter like domains"/>
    <property type="match status" value="1"/>
</dbReference>
<feature type="transmembrane region" description="Helical" evidence="6">
    <location>
        <begin position="505"/>
        <end position="526"/>
    </location>
</feature>
<dbReference type="Gene3D" id="1.20.1720.10">
    <property type="entry name" value="Multidrug resistance protein D"/>
    <property type="match status" value="1"/>
</dbReference>
<sequence>MSSPTKQNGREPSERTPLLTAYDNEGDEIAIEEEDVQIAKTSGNGTLAPGHLTGIAKRRSYSHSHWLAPDEDDGGRDEPASTTDFQPNGLLGGISRTKFRFIFGGIVLGYFIALFDSTLMASSHPVITSYFNASNSASWLSTSFLLTSTSLQPLLGRLSDTIGRRPIYLTGLLSLAATTAWCALAQSIGSFIAARACCGLAAAGVLAMGGIMTNDLVSIEVRGTYQAYINLFYGGGSAAGAAFGGFLCDRIGWRWTFGVQIPVLLIIFVNAFLTTPKSLGPQLSRTSGRGIMETIRGFDVAGSILLMGSVAFMILGLNLGGNVYPWKHPLVIASLMIAVVAGLVLIRVELKADRPVMPLAMLSSKPRGNLVFNNFFAQLGINTIIFNAPLYFQAVKLESPSTSGFRLAGPSVALTICGVSAGFIMTATGRMKWLIVVGSLFMLLGAVCLSAMWNNIPSWLATIFLAPASIGQGLAFPATSLAVLATSAQEDQAVMTSTLTLWRSLGVVMGVSFSSLILQNALTAYLEQIVTGEHKDKIILRVRKSVHAIRDLNPKQQSQVIDAYSRSLKVTFVSAIAVFIIVNVLVFAIRLPNLRRVDETEGGNTEDRIEE</sequence>
<evidence type="ECO:0000256" key="3">
    <source>
        <dbReference type="ARBA" id="ARBA00022989"/>
    </source>
</evidence>
<feature type="transmembrane region" description="Helical" evidence="6">
    <location>
        <begin position="570"/>
        <end position="589"/>
    </location>
</feature>
<evidence type="ECO:0000313" key="9">
    <source>
        <dbReference type="Proteomes" id="UP000193144"/>
    </source>
</evidence>
<reference evidence="8 9" key="1">
    <citation type="submission" date="2016-07" db="EMBL/GenBank/DDBJ databases">
        <title>Pervasive Adenine N6-methylation of Active Genes in Fungi.</title>
        <authorList>
            <consortium name="DOE Joint Genome Institute"/>
            <person name="Mondo S.J."/>
            <person name="Dannebaum R.O."/>
            <person name="Kuo R.C."/>
            <person name="Labutti K."/>
            <person name="Haridas S."/>
            <person name="Kuo A."/>
            <person name="Salamov A."/>
            <person name="Ahrendt S.R."/>
            <person name="Lipzen A."/>
            <person name="Sullivan W."/>
            <person name="Andreopoulos W.B."/>
            <person name="Clum A."/>
            <person name="Lindquist E."/>
            <person name="Daum C."/>
            <person name="Ramamoorthy G.K."/>
            <person name="Gryganskyi A."/>
            <person name="Culley D."/>
            <person name="Magnuson J.K."/>
            <person name="James T.Y."/>
            <person name="O'Malley M.A."/>
            <person name="Stajich J.E."/>
            <person name="Spatafora J.W."/>
            <person name="Visel A."/>
            <person name="Grigoriev I.V."/>
        </authorList>
    </citation>
    <scope>NUCLEOTIDE SEQUENCE [LARGE SCALE GENOMIC DNA]</scope>
    <source>
        <strain evidence="8 9">CBS 115471</strain>
    </source>
</reference>
<accession>A0A1Y2A2N5</accession>
<dbReference type="OrthoDB" id="419537at2759"/>
<dbReference type="AlphaFoldDB" id="A0A1Y2A2N5"/>
<feature type="transmembrane region" description="Helical" evidence="6">
    <location>
        <begin position="253"/>
        <end position="273"/>
    </location>
</feature>
<evidence type="ECO:0000313" key="8">
    <source>
        <dbReference type="EMBL" id="ORY16793.1"/>
    </source>
</evidence>
<evidence type="ECO:0000256" key="1">
    <source>
        <dbReference type="ARBA" id="ARBA00004141"/>
    </source>
</evidence>
<dbReference type="SUPFAM" id="SSF103473">
    <property type="entry name" value="MFS general substrate transporter"/>
    <property type="match status" value="1"/>
</dbReference>
<evidence type="ECO:0000256" key="2">
    <source>
        <dbReference type="ARBA" id="ARBA00022692"/>
    </source>
</evidence>
<evidence type="ECO:0000256" key="5">
    <source>
        <dbReference type="SAM" id="MobiDB-lite"/>
    </source>
</evidence>
<comment type="subcellular location">
    <subcellularLocation>
        <location evidence="1">Membrane</location>
        <topology evidence="1">Multi-pass membrane protein</topology>
    </subcellularLocation>
</comment>
<gene>
    <name evidence="8" type="ORF">BCR34DRAFT_597489</name>
</gene>
<name>A0A1Y2A2N5_9PLEO</name>
<keyword evidence="3 6" id="KW-1133">Transmembrane helix</keyword>
<feature type="transmembrane region" description="Helical" evidence="6">
    <location>
        <begin position="404"/>
        <end position="426"/>
    </location>
</feature>
<feature type="region of interest" description="Disordered" evidence="5">
    <location>
        <begin position="1"/>
        <end position="22"/>
    </location>
</feature>
<feature type="transmembrane region" description="Helical" evidence="6">
    <location>
        <begin position="371"/>
        <end position="392"/>
    </location>
</feature>
<feature type="domain" description="Major facilitator superfamily (MFS) profile" evidence="7">
    <location>
        <begin position="102"/>
        <end position="595"/>
    </location>
</feature>
<feature type="transmembrane region" description="Helical" evidence="6">
    <location>
        <begin position="459"/>
        <end position="484"/>
    </location>
</feature>
<feature type="transmembrane region" description="Helical" evidence="6">
    <location>
        <begin position="136"/>
        <end position="155"/>
    </location>
</feature>
<feature type="transmembrane region" description="Helical" evidence="6">
    <location>
        <begin position="101"/>
        <end position="124"/>
    </location>
</feature>
<organism evidence="8 9">
    <name type="scientific">Clohesyomyces aquaticus</name>
    <dbReference type="NCBI Taxonomy" id="1231657"/>
    <lineage>
        <taxon>Eukaryota</taxon>
        <taxon>Fungi</taxon>
        <taxon>Dikarya</taxon>
        <taxon>Ascomycota</taxon>
        <taxon>Pezizomycotina</taxon>
        <taxon>Dothideomycetes</taxon>
        <taxon>Pleosporomycetidae</taxon>
        <taxon>Pleosporales</taxon>
        <taxon>Lindgomycetaceae</taxon>
        <taxon>Clohesyomyces</taxon>
    </lineage>
</organism>
<dbReference type="PANTHER" id="PTHR23501">
    <property type="entry name" value="MAJOR FACILITATOR SUPERFAMILY"/>
    <property type="match status" value="1"/>
</dbReference>
<dbReference type="FunFam" id="1.20.1720.10:FF:000024">
    <property type="entry name" value="MFS multidrug transporter, putative"/>
    <property type="match status" value="1"/>
</dbReference>
<evidence type="ECO:0000256" key="4">
    <source>
        <dbReference type="ARBA" id="ARBA00023136"/>
    </source>
</evidence>
<dbReference type="Proteomes" id="UP000193144">
    <property type="component" value="Unassembled WGS sequence"/>
</dbReference>
<feature type="transmembrane region" description="Helical" evidence="6">
    <location>
        <begin position="329"/>
        <end position="350"/>
    </location>
</feature>
<dbReference type="InterPro" id="IPR036259">
    <property type="entry name" value="MFS_trans_sf"/>
</dbReference>
<evidence type="ECO:0000256" key="6">
    <source>
        <dbReference type="SAM" id="Phobius"/>
    </source>
</evidence>
<dbReference type="GO" id="GO:0000329">
    <property type="term" value="C:fungal-type vacuole membrane"/>
    <property type="evidence" value="ECO:0007669"/>
    <property type="project" value="TreeGrafter"/>
</dbReference>
<keyword evidence="4 6" id="KW-0472">Membrane</keyword>
<dbReference type="InterPro" id="IPR020846">
    <property type="entry name" value="MFS_dom"/>
</dbReference>
<dbReference type="GO" id="GO:0015174">
    <property type="term" value="F:basic amino acid transmembrane transporter activity"/>
    <property type="evidence" value="ECO:0007669"/>
    <property type="project" value="TreeGrafter"/>
</dbReference>
<feature type="transmembrane region" description="Helical" evidence="6">
    <location>
        <begin position="225"/>
        <end position="247"/>
    </location>
</feature>
<dbReference type="PROSITE" id="PS50850">
    <property type="entry name" value="MFS"/>
    <property type="match status" value="1"/>
</dbReference>
<dbReference type="PANTHER" id="PTHR23501:SF67">
    <property type="entry name" value="MFS MULTIDRUG EFFLUX TRANSPORTER (EUROFUNG)"/>
    <property type="match status" value="1"/>
</dbReference>
<keyword evidence="2 6" id="KW-0812">Transmembrane</keyword>
<comment type="caution">
    <text evidence="8">The sequence shown here is derived from an EMBL/GenBank/DDBJ whole genome shotgun (WGS) entry which is preliminary data.</text>
</comment>
<feature type="transmembrane region" description="Helical" evidence="6">
    <location>
        <begin position="167"/>
        <end position="186"/>
    </location>
</feature>
<dbReference type="Pfam" id="PF07690">
    <property type="entry name" value="MFS_1"/>
    <property type="match status" value="1"/>
</dbReference>
<evidence type="ECO:0000259" key="7">
    <source>
        <dbReference type="PROSITE" id="PS50850"/>
    </source>
</evidence>
<proteinExistence type="predicted"/>
<feature type="transmembrane region" description="Helical" evidence="6">
    <location>
        <begin position="433"/>
        <end position="453"/>
    </location>
</feature>
<feature type="transmembrane region" description="Helical" evidence="6">
    <location>
        <begin position="192"/>
        <end position="213"/>
    </location>
</feature>